<sequence>RFIVVVVARSLLTVDVDFRTYSLHYSVFTTTSSSSSSSSSSSTSSLPLSSSLLPS</sequence>
<evidence type="ECO:0000313" key="2">
    <source>
        <dbReference type="EMBL" id="CAF5151151.1"/>
    </source>
</evidence>
<organism evidence="2 3">
    <name type="scientific">Rotaria socialis</name>
    <dbReference type="NCBI Taxonomy" id="392032"/>
    <lineage>
        <taxon>Eukaryota</taxon>
        <taxon>Metazoa</taxon>
        <taxon>Spiralia</taxon>
        <taxon>Gnathifera</taxon>
        <taxon>Rotifera</taxon>
        <taxon>Eurotatoria</taxon>
        <taxon>Bdelloidea</taxon>
        <taxon>Philodinida</taxon>
        <taxon>Philodinidae</taxon>
        <taxon>Rotaria</taxon>
    </lineage>
</organism>
<feature type="non-terminal residue" evidence="2">
    <location>
        <position position="1"/>
    </location>
</feature>
<dbReference type="EMBL" id="CAJOBR010099494">
    <property type="protein sequence ID" value="CAF5151151.1"/>
    <property type="molecule type" value="Genomic_DNA"/>
</dbReference>
<accession>A0A822GIC8</accession>
<feature type="region of interest" description="Disordered" evidence="1">
    <location>
        <begin position="30"/>
        <end position="55"/>
    </location>
</feature>
<dbReference type="Proteomes" id="UP000663848">
    <property type="component" value="Unassembled WGS sequence"/>
</dbReference>
<reference evidence="2" key="1">
    <citation type="submission" date="2021-02" db="EMBL/GenBank/DDBJ databases">
        <authorList>
            <person name="Nowell W R."/>
        </authorList>
    </citation>
    <scope>NUCLEOTIDE SEQUENCE</scope>
</reference>
<protein>
    <submittedName>
        <fullName evidence="2">Uncharacterized protein</fullName>
    </submittedName>
</protein>
<gene>
    <name evidence="2" type="ORF">QYT958_LOCUS48553</name>
</gene>
<evidence type="ECO:0000256" key="1">
    <source>
        <dbReference type="SAM" id="MobiDB-lite"/>
    </source>
</evidence>
<evidence type="ECO:0000313" key="3">
    <source>
        <dbReference type="Proteomes" id="UP000663848"/>
    </source>
</evidence>
<name>A0A822GIC8_9BILA</name>
<dbReference type="AlphaFoldDB" id="A0A822GIC8"/>
<comment type="caution">
    <text evidence="2">The sequence shown here is derived from an EMBL/GenBank/DDBJ whole genome shotgun (WGS) entry which is preliminary data.</text>
</comment>
<proteinExistence type="predicted"/>